<evidence type="ECO:0000313" key="1">
    <source>
        <dbReference type="EMBL" id="RPA92424.1"/>
    </source>
</evidence>
<feature type="non-terminal residue" evidence="1">
    <location>
        <position position="267"/>
    </location>
</feature>
<gene>
    <name evidence="1" type="ORF">L873DRAFT_1817612</name>
</gene>
<reference evidence="1 2" key="1">
    <citation type="journal article" date="2018" name="Nat. Ecol. Evol.">
        <title>Pezizomycetes genomes reveal the molecular basis of ectomycorrhizal truffle lifestyle.</title>
        <authorList>
            <person name="Murat C."/>
            <person name="Payen T."/>
            <person name="Noel B."/>
            <person name="Kuo A."/>
            <person name="Morin E."/>
            <person name="Chen J."/>
            <person name="Kohler A."/>
            <person name="Krizsan K."/>
            <person name="Balestrini R."/>
            <person name="Da Silva C."/>
            <person name="Montanini B."/>
            <person name="Hainaut M."/>
            <person name="Levati E."/>
            <person name="Barry K.W."/>
            <person name="Belfiori B."/>
            <person name="Cichocki N."/>
            <person name="Clum A."/>
            <person name="Dockter R.B."/>
            <person name="Fauchery L."/>
            <person name="Guy J."/>
            <person name="Iotti M."/>
            <person name="Le Tacon F."/>
            <person name="Lindquist E.A."/>
            <person name="Lipzen A."/>
            <person name="Malagnac F."/>
            <person name="Mello A."/>
            <person name="Molinier V."/>
            <person name="Miyauchi S."/>
            <person name="Poulain J."/>
            <person name="Riccioni C."/>
            <person name="Rubini A."/>
            <person name="Sitrit Y."/>
            <person name="Splivallo R."/>
            <person name="Traeger S."/>
            <person name="Wang M."/>
            <person name="Zifcakova L."/>
            <person name="Wipf D."/>
            <person name="Zambonelli A."/>
            <person name="Paolocci F."/>
            <person name="Nowrousian M."/>
            <person name="Ottonello S."/>
            <person name="Baldrian P."/>
            <person name="Spatafora J.W."/>
            <person name="Henrissat B."/>
            <person name="Nagy L.G."/>
            <person name="Aury J.M."/>
            <person name="Wincker P."/>
            <person name="Grigoriev I.V."/>
            <person name="Bonfante P."/>
            <person name="Martin F.M."/>
        </authorList>
    </citation>
    <scope>NUCLEOTIDE SEQUENCE [LARGE SCALE GENOMIC DNA]</scope>
    <source>
        <strain evidence="1 2">120613-1</strain>
    </source>
</reference>
<accession>A0A3N4JF12</accession>
<dbReference type="Proteomes" id="UP000276215">
    <property type="component" value="Unassembled WGS sequence"/>
</dbReference>
<sequence>MFRLATKLALKSAGIYRYGPQVHYASRAMGTLTAYSKVTMQEAEKRLGFMVREFEKNAISVSHLLAQYKPEIEGLGKDEIQKTKEQVYDNIVQFIEGEGYPTESDEDFKEANVNDLVLLIILPILTAFRRKTGRNLYLQREKEIIAADSETGGYQEFVMVGFIGVGNQKFVFVVEAKKSSVGQAKRQCLLAMKDIADRNGGGVVYGFVTTGEEWQMFRYDSTVFTQTCKFQALSQNMTQEKGTWMKEASIVVDCIHAALRSGGFVVD</sequence>
<dbReference type="EMBL" id="ML120473">
    <property type="protein sequence ID" value="RPA92424.1"/>
    <property type="molecule type" value="Genomic_DNA"/>
</dbReference>
<keyword evidence="2" id="KW-1185">Reference proteome</keyword>
<proteinExistence type="predicted"/>
<name>A0A3N4JF12_9PEZI</name>
<evidence type="ECO:0000313" key="2">
    <source>
        <dbReference type="Proteomes" id="UP000276215"/>
    </source>
</evidence>
<dbReference type="OrthoDB" id="5355583at2759"/>
<dbReference type="AlphaFoldDB" id="A0A3N4JF12"/>
<protein>
    <submittedName>
        <fullName evidence="1">Uncharacterized protein</fullName>
    </submittedName>
</protein>
<organism evidence="1 2">
    <name type="scientific">Choiromyces venosus 120613-1</name>
    <dbReference type="NCBI Taxonomy" id="1336337"/>
    <lineage>
        <taxon>Eukaryota</taxon>
        <taxon>Fungi</taxon>
        <taxon>Dikarya</taxon>
        <taxon>Ascomycota</taxon>
        <taxon>Pezizomycotina</taxon>
        <taxon>Pezizomycetes</taxon>
        <taxon>Pezizales</taxon>
        <taxon>Tuberaceae</taxon>
        <taxon>Choiromyces</taxon>
    </lineage>
</organism>